<dbReference type="SUPFAM" id="SSF88713">
    <property type="entry name" value="Glycoside hydrolase/deacetylase"/>
    <property type="match status" value="1"/>
</dbReference>
<protein>
    <submittedName>
        <fullName evidence="1">CAZy families CE4 protein</fullName>
    </submittedName>
</protein>
<sequence length="99" mass="11233">TTSTTTSVRAFSNQMTWLRDQGYTTLSMYQLEGYLHNSVNLPARAVVITFVRWSEVGQSLCVSHTQTVWFSCDGVYYLVTHQAPPTEMGAELVAVYERF</sequence>
<proteinExistence type="predicted"/>
<dbReference type="GO" id="GO:0005975">
    <property type="term" value="P:carbohydrate metabolic process"/>
    <property type="evidence" value="ECO:0007669"/>
    <property type="project" value="InterPro"/>
</dbReference>
<evidence type="ECO:0000313" key="1">
    <source>
        <dbReference type="EMBL" id="AIA89474.1"/>
    </source>
</evidence>
<feature type="non-terminal residue" evidence="1">
    <location>
        <position position="1"/>
    </location>
</feature>
<dbReference type="Gene3D" id="3.20.20.370">
    <property type="entry name" value="Glycoside hydrolase/deacetylase"/>
    <property type="match status" value="1"/>
</dbReference>
<dbReference type="InterPro" id="IPR011330">
    <property type="entry name" value="Glyco_hydro/deAcase_b/a-brl"/>
</dbReference>
<name>A0A060C2M9_9ENTR</name>
<organism evidence="1">
    <name type="scientific">uncultured Enterobacter sp</name>
    <dbReference type="NCBI Taxonomy" id="238202"/>
    <lineage>
        <taxon>Bacteria</taxon>
        <taxon>Pseudomonadati</taxon>
        <taxon>Pseudomonadota</taxon>
        <taxon>Gammaproteobacteria</taxon>
        <taxon>Enterobacterales</taxon>
        <taxon>Enterobacteriaceae</taxon>
        <taxon>Enterobacter</taxon>
        <taxon>environmental samples</taxon>
    </lineage>
</organism>
<reference evidence="1" key="1">
    <citation type="journal article" date="2013" name="Environ. Microbiol.">
        <title>Seasonally variable intestinal metagenomes of the red palm weevil (Rhynchophorus ferrugineus).</title>
        <authorList>
            <person name="Jia S."/>
            <person name="Zhang X."/>
            <person name="Zhang G."/>
            <person name="Yin A."/>
            <person name="Zhang S."/>
            <person name="Li F."/>
            <person name="Wang L."/>
            <person name="Zhao D."/>
            <person name="Yun Q."/>
            <person name="Tala"/>
            <person name="Wang J."/>
            <person name="Sun G."/>
            <person name="Baabdullah M."/>
            <person name="Yu X."/>
            <person name="Hu S."/>
            <person name="Al-Mssallem I.S."/>
            <person name="Yu J."/>
        </authorList>
    </citation>
    <scope>NUCLEOTIDE SEQUENCE</scope>
</reference>
<dbReference type="EMBL" id="KF122179">
    <property type="protein sequence ID" value="AIA89474.1"/>
    <property type="molecule type" value="Genomic_DNA"/>
</dbReference>
<accession>A0A060C2M9</accession>
<dbReference type="AlphaFoldDB" id="A0A060C2M9"/>